<keyword evidence="1" id="KW-0539">Nucleus</keyword>
<dbReference type="GO" id="GO:0000398">
    <property type="term" value="P:mRNA splicing, via spliceosome"/>
    <property type="evidence" value="ECO:0007669"/>
    <property type="project" value="UniProtKB-UniRule"/>
</dbReference>
<keyword evidence="1" id="KW-0508">mRNA splicing</keyword>
<sequence>IEDLLSSDTCVCRMDGGCLVEGLRKASLEMVVPWGDSDRVVVVLGEHVGKLGQILQQEPERGWALVQLGQDAAPQVLLLPYNFICHYLGAGED</sequence>
<organism evidence="2">
    <name type="scientific">Menura novaehollandiae</name>
    <name type="common">superb lyrebird</name>
    <dbReference type="NCBI Taxonomy" id="47692"/>
    <lineage>
        <taxon>Eukaryota</taxon>
        <taxon>Metazoa</taxon>
        <taxon>Chordata</taxon>
        <taxon>Craniata</taxon>
        <taxon>Vertebrata</taxon>
        <taxon>Euteleostomi</taxon>
        <taxon>Archelosauria</taxon>
        <taxon>Archosauria</taxon>
        <taxon>Dinosauria</taxon>
        <taxon>Saurischia</taxon>
        <taxon>Theropoda</taxon>
        <taxon>Coelurosauria</taxon>
        <taxon>Aves</taxon>
        <taxon>Neognathae</taxon>
        <taxon>Neoaves</taxon>
        <taxon>Telluraves</taxon>
        <taxon>Australaves</taxon>
        <taxon>Passeriformes</taxon>
        <taxon>Menuridae</taxon>
        <taxon>Menura</taxon>
    </lineage>
</organism>
<feature type="non-terminal residue" evidence="2">
    <location>
        <position position="1"/>
    </location>
</feature>
<comment type="similarity">
    <text evidence="1">Belongs to the MOS2 family.</text>
</comment>
<protein>
    <recommendedName>
        <fullName evidence="1">G-patch domain and KOW motifs-containing protein</fullName>
    </recommendedName>
</protein>
<dbReference type="PANTHER" id="PTHR15818:SF2">
    <property type="entry name" value="G-PATCH DOMAIN AND KOW MOTIFS-CONTAINING PROTEIN"/>
    <property type="match status" value="1"/>
</dbReference>
<reference evidence="2" key="1">
    <citation type="submission" date="2022-12" db="EMBL/GenBank/DDBJ databases">
        <title>Bird 10,000 Genomes (B10K) Project - Family phase.</title>
        <authorList>
            <person name="Zhang G."/>
        </authorList>
    </citation>
    <scope>NUCLEOTIDE SEQUENCE</scope>
    <source>
        <strain evidence="2">B10K-CU-030-46</strain>
        <tissue evidence="2">Muscle</tissue>
    </source>
</reference>
<gene>
    <name evidence="2" type="primary">Gpkow</name>
    <name evidence="2" type="ORF">MENNOV_R15824</name>
</gene>
<keyword evidence="1" id="KW-0507">mRNA processing</keyword>
<dbReference type="GO" id="GO:0005681">
    <property type="term" value="C:spliceosomal complex"/>
    <property type="evidence" value="ECO:0007669"/>
    <property type="project" value="TreeGrafter"/>
</dbReference>
<feature type="non-terminal residue" evidence="2">
    <location>
        <position position="93"/>
    </location>
</feature>
<dbReference type="PANTHER" id="PTHR15818">
    <property type="entry name" value="G PATCH AND KOW-CONTAINING"/>
    <property type="match status" value="1"/>
</dbReference>
<proteinExistence type="inferred from homology"/>
<dbReference type="InterPro" id="IPR045166">
    <property type="entry name" value="Spp2-like"/>
</dbReference>
<dbReference type="EMBL" id="VWPS01001280">
    <property type="protein sequence ID" value="NXF00071.1"/>
    <property type="molecule type" value="Genomic_DNA"/>
</dbReference>
<accession>A0AA97NCK0</accession>
<comment type="subcellular location">
    <subcellularLocation>
        <location evidence="1">Nucleus</location>
    </subcellularLocation>
</comment>
<name>A0AA97NCK0_9PASS</name>
<evidence type="ECO:0000313" key="2">
    <source>
        <dbReference type="EMBL" id="NXF00071.1"/>
    </source>
</evidence>
<dbReference type="Proteomes" id="UP000521578">
    <property type="component" value="Unassembled WGS sequence"/>
</dbReference>
<comment type="caution">
    <text evidence="2">The sequence shown here is derived from an EMBL/GenBank/DDBJ whole genome shotgun (WGS) entry which is preliminary data.</text>
</comment>
<comment type="function">
    <text evidence="1">RNA-binding protein involved in pre-mRNA splicing.</text>
</comment>
<evidence type="ECO:0000256" key="1">
    <source>
        <dbReference type="RuleBase" id="RU369096"/>
    </source>
</evidence>
<dbReference type="AlphaFoldDB" id="A0AA97NCK0"/>
<keyword evidence="3" id="KW-1185">Reference proteome</keyword>
<evidence type="ECO:0000313" key="3">
    <source>
        <dbReference type="Proteomes" id="UP000521578"/>
    </source>
</evidence>